<gene>
    <name evidence="1" type="ORF">EMEDMD4_350016</name>
</gene>
<dbReference type="EMBL" id="CABFNB010000101">
    <property type="protein sequence ID" value="VTZ62116.1"/>
    <property type="molecule type" value="Genomic_DNA"/>
</dbReference>
<dbReference type="AlphaFoldDB" id="A0A508WY74"/>
<protein>
    <submittedName>
        <fullName evidence="1">Uncharacterized protein</fullName>
    </submittedName>
</protein>
<name>A0A508WY74_9HYPH</name>
<proteinExistence type="predicted"/>
<organism evidence="1">
    <name type="scientific">Sinorhizobium medicae</name>
    <dbReference type="NCBI Taxonomy" id="110321"/>
    <lineage>
        <taxon>Bacteria</taxon>
        <taxon>Pseudomonadati</taxon>
        <taxon>Pseudomonadota</taxon>
        <taxon>Alphaproteobacteria</taxon>
        <taxon>Hyphomicrobiales</taxon>
        <taxon>Rhizobiaceae</taxon>
        <taxon>Sinorhizobium/Ensifer group</taxon>
        <taxon>Sinorhizobium</taxon>
    </lineage>
</organism>
<dbReference type="Proteomes" id="UP000507954">
    <property type="component" value="Unassembled WGS sequence"/>
</dbReference>
<sequence>MSNTDCSVPPPPRDSNLWNYVHVFRSIRPKNIVT</sequence>
<accession>A0A508WY74</accession>
<evidence type="ECO:0000313" key="1">
    <source>
        <dbReference type="EMBL" id="VTZ62116.1"/>
    </source>
</evidence>
<reference evidence="1" key="1">
    <citation type="submission" date="2019-06" db="EMBL/GenBank/DDBJ databases">
        <authorList>
            <person name="Le Quere A."/>
            <person name="Colella S."/>
        </authorList>
    </citation>
    <scope>NUCLEOTIDE SEQUENCE</scope>
    <source>
        <strain evidence="1">EmedicaeMD41</strain>
    </source>
</reference>